<reference evidence="9 10" key="1">
    <citation type="submission" date="2014-01" db="EMBL/GenBank/DDBJ databases">
        <title>Genome sequencing of Thermotog hypogea.</title>
        <authorList>
            <person name="Zhang X."/>
            <person name="Alvare G."/>
            <person name="Fristensky B."/>
            <person name="Chen L."/>
            <person name="Suen T."/>
            <person name="Chen Q."/>
            <person name="Ma K."/>
        </authorList>
    </citation>
    <scope>NUCLEOTIDE SEQUENCE [LARGE SCALE GENOMIC DNA]</scope>
    <source>
        <strain evidence="9 10">DSM 11164</strain>
    </source>
</reference>
<keyword evidence="6 7" id="KW-0472">Membrane</keyword>
<evidence type="ECO:0000256" key="6">
    <source>
        <dbReference type="ARBA" id="ARBA00023136"/>
    </source>
</evidence>
<organism evidence="9 10">
    <name type="scientific">Pseudothermotoga hypogea DSM 11164 = NBRC 106472</name>
    <dbReference type="NCBI Taxonomy" id="1123384"/>
    <lineage>
        <taxon>Bacteria</taxon>
        <taxon>Thermotogati</taxon>
        <taxon>Thermotogota</taxon>
        <taxon>Thermotogae</taxon>
        <taxon>Thermotogales</taxon>
        <taxon>Thermotogaceae</taxon>
        <taxon>Pseudothermotoga</taxon>
    </lineage>
</organism>
<evidence type="ECO:0000313" key="10">
    <source>
        <dbReference type="Proteomes" id="UP000077469"/>
    </source>
</evidence>
<evidence type="ECO:0000256" key="3">
    <source>
        <dbReference type="ARBA" id="ARBA00022475"/>
    </source>
</evidence>
<dbReference type="Pfam" id="PF00528">
    <property type="entry name" value="BPD_transp_1"/>
    <property type="match status" value="1"/>
</dbReference>
<accession>A0A0X1KRM7</accession>
<dbReference type="InterPro" id="IPR000515">
    <property type="entry name" value="MetI-like"/>
</dbReference>
<feature type="transmembrane region" description="Helical" evidence="7">
    <location>
        <begin position="259"/>
        <end position="283"/>
    </location>
</feature>
<feature type="transmembrane region" description="Helical" evidence="7">
    <location>
        <begin position="70"/>
        <end position="92"/>
    </location>
</feature>
<keyword evidence="3" id="KW-1003">Cell membrane</keyword>
<dbReference type="KEGG" id="phy:AJ81_06335"/>
<gene>
    <name evidence="9" type="ORF">AJ81_06335</name>
</gene>
<dbReference type="Gene3D" id="1.10.3720.10">
    <property type="entry name" value="MetI-like"/>
    <property type="match status" value="1"/>
</dbReference>
<dbReference type="SUPFAM" id="SSF161098">
    <property type="entry name" value="MetI-like"/>
    <property type="match status" value="1"/>
</dbReference>
<dbReference type="RefSeq" id="WP_031504624.1">
    <property type="nucleotide sequence ID" value="NC_022795.1"/>
</dbReference>
<comment type="similarity">
    <text evidence="7">Belongs to the binding-protein-dependent transport system permease family.</text>
</comment>
<keyword evidence="5 7" id="KW-1133">Transmembrane helix</keyword>
<dbReference type="STRING" id="1123384.AJ81_06335"/>
<evidence type="ECO:0000256" key="7">
    <source>
        <dbReference type="RuleBase" id="RU363032"/>
    </source>
</evidence>
<dbReference type="Proteomes" id="UP000077469">
    <property type="component" value="Chromosome"/>
</dbReference>
<dbReference type="PATRIC" id="fig|1123384.7.peg.1277"/>
<dbReference type="AlphaFoldDB" id="A0A0X1KRM7"/>
<dbReference type="PANTHER" id="PTHR43005:SF1">
    <property type="entry name" value="SPERMIDINE_PUTRESCINE TRANSPORT SYSTEM PERMEASE PROTEIN"/>
    <property type="match status" value="1"/>
</dbReference>
<dbReference type="PaxDb" id="1123384-AJ81_06335"/>
<keyword evidence="10" id="KW-1185">Reference proteome</keyword>
<comment type="subcellular location">
    <subcellularLocation>
        <location evidence="1 7">Cell membrane</location>
        <topology evidence="1 7">Multi-pass membrane protein</topology>
    </subcellularLocation>
</comment>
<evidence type="ECO:0000259" key="8">
    <source>
        <dbReference type="PROSITE" id="PS50928"/>
    </source>
</evidence>
<dbReference type="GO" id="GO:0055085">
    <property type="term" value="P:transmembrane transport"/>
    <property type="evidence" value="ECO:0007669"/>
    <property type="project" value="InterPro"/>
</dbReference>
<feature type="transmembrane region" description="Helical" evidence="7">
    <location>
        <begin position="7"/>
        <end position="27"/>
    </location>
</feature>
<dbReference type="GO" id="GO:0005886">
    <property type="term" value="C:plasma membrane"/>
    <property type="evidence" value="ECO:0007669"/>
    <property type="project" value="UniProtKB-SubCell"/>
</dbReference>
<evidence type="ECO:0000313" key="9">
    <source>
        <dbReference type="EMBL" id="AJC73871.1"/>
    </source>
</evidence>
<keyword evidence="2 7" id="KW-0813">Transport</keyword>
<evidence type="ECO:0000256" key="4">
    <source>
        <dbReference type="ARBA" id="ARBA00022692"/>
    </source>
</evidence>
<keyword evidence="4 7" id="KW-0812">Transmembrane</keyword>
<feature type="transmembrane region" description="Helical" evidence="7">
    <location>
        <begin position="153"/>
        <end position="178"/>
    </location>
</feature>
<sequence length="291" mass="33086">MKRSKFWILMLVPTFALVFFVNLYPLVRGGVISFQRLTVFNLNNPRFVGWNNYRTILNDPAFPRLLWNTFVWIACSVAFQFLFGLILALLLAKPFFGRGLYMGLVFYPWALSGFAIGLLWSWLLNGQFGIVNDVLIRLGLLKTPIGFLSDERFAMFSVILVNVWYGIPFFAIMLLAAIQSIPSELYEAAQIDGAGFFRKLFSVTLPYIRPTIYSTVLLRIIWVMNFPDIIYGMTRGGPAGATNILSVQMINIVYYRNNFGLASALGMIITAILTIFAVIYLTLLERGEFEL</sequence>
<dbReference type="EMBL" id="CP007141">
    <property type="protein sequence ID" value="AJC73871.1"/>
    <property type="molecule type" value="Genomic_DNA"/>
</dbReference>
<evidence type="ECO:0000256" key="5">
    <source>
        <dbReference type="ARBA" id="ARBA00022989"/>
    </source>
</evidence>
<proteinExistence type="inferred from homology"/>
<dbReference type="PANTHER" id="PTHR43005">
    <property type="entry name" value="BLR7065 PROTEIN"/>
    <property type="match status" value="1"/>
</dbReference>
<evidence type="ECO:0000256" key="1">
    <source>
        <dbReference type="ARBA" id="ARBA00004651"/>
    </source>
</evidence>
<feature type="domain" description="ABC transmembrane type-1" evidence="8">
    <location>
        <begin position="66"/>
        <end position="280"/>
    </location>
</feature>
<protein>
    <submittedName>
        <fullName evidence="9">Sugar ABC transporter permease</fullName>
    </submittedName>
</protein>
<feature type="transmembrane region" description="Helical" evidence="7">
    <location>
        <begin position="104"/>
        <end position="123"/>
    </location>
</feature>
<dbReference type="PROSITE" id="PS50928">
    <property type="entry name" value="ABC_TM1"/>
    <property type="match status" value="1"/>
</dbReference>
<name>A0A0X1KRM7_9THEM</name>
<evidence type="ECO:0000256" key="2">
    <source>
        <dbReference type="ARBA" id="ARBA00022448"/>
    </source>
</evidence>
<dbReference type="CDD" id="cd06261">
    <property type="entry name" value="TM_PBP2"/>
    <property type="match status" value="1"/>
</dbReference>
<dbReference type="InterPro" id="IPR035906">
    <property type="entry name" value="MetI-like_sf"/>
</dbReference>